<name>A0A6G2DX78_STREE</name>
<gene>
    <name evidence="3" type="ORF">GM537_13970</name>
</gene>
<feature type="compositionally biased region" description="Basic and acidic residues" evidence="1">
    <location>
        <begin position="42"/>
        <end position="54"/>
    </location>
</feature>
<dbReference type="Proteomes" id="UP000490982">
    <property type="component" value="Unassembled WGS sequence"/>
</dbReference>
<feature type="non-terminal residue" evidence="3">
    <location>
        <position position="1"/>
    </location>
</feature>
<evidence type="ECO:0000256" key="1">
    <source>
        <dbReference type="SAM" id="MobiDB-lite"/>
    </source>
</evidence>
<dbReference type="Pfam" id="PF17995">
    <property type="entry name" value="GH101_N"/>
    <property type="match status" value="1"/>
</dbReference>
<feature type="region of interest" description="Disordered" evidence="1">
    <location>
        <begin position="41"/>
        <end position="61"/>
    </location>
</feature>
<dbReference type="AlphaFoldDB" id="A0A6G2DX78"/>
<evidence type="ECO:0000313" key="4">
    <source>
        <dbReference type="Proteomes" id="UP000490982"/>
    </source>
</evidence>
<dbReference type="Gene3D" id="2.60.120.870">
    <property type="match status" value="1"/>
</dbReference>
<evidence type="ECO:0000313" key="3">
    <source>
        <dbReference type="EMBL" id="MTW25879.1"/>
    </source>
</evidence>
<feature type="domain" description="Endo-alpha-N-acetylgalactosaminidase N-terminal" evidence="2">
    <location>
        <begin position="2"/>
        <end position="44"/>
    </location>
</feature>
<comment type="caution">
    <text evidence="3">The sequence shown here is derived from an EMBL/GenBank/DDBJ whole genome shotgun (WGS) entry which is preliminary data.</text>
</comment>
<organism evidence="3 4">
    <name type="scientific">Streptococcus pneumoniae</name>
    <dbReference type="NCBI Taxonomy" id="1313"/>
    <lineage>
        <taxon>Bacteria</taxon>
        <taxon>Bacillati</taxon>
        <taxon>Bacillota</taxon>
        <taxon>Bacilli</taxon>
        <taxon>Lactobacillales</taxon>
        <taxon>Streptococcaceae</taxon>
        <taxon>Streptococcus</taxon>
    </lineage>
</organism>
<protein>
    <recommendedName>
        <fullName evidence="2">Endo-alpha-N-acetylgalactosaminidase N-terminal domain-containing protein</fullName>
    </recommendedName>
</protein>
<proteinExistence type="predicted"/>
<accession>A0A6G2DX78</accession>
<reference evidence="3 4" key="1">
    <citation type="submission" date="2019-11" db="EMBL/GenBank/DDBJ databases">
        <title>Growth characteristics of pneumococcus vary with the chemical composition of the capsule and with environmental conditions.</title>
        <authorList>
            <person name="Tothpal A."/>
            <person name="Desobry K."/>
            <person name="Joshi S."/>
            <person name="Wyllie A.L."/>
            <person name="Weinberger D.M."/>
        </authorList>
    </citation>
    <scope>NUCLEOTIDE SEQUENCE [LARGE SCALE GENOMIC DNA]</scope>
    <source>
        <strain evidence="4">pnumococcus23A</strain>
    </source>
</reference>
<sequence length="83" mass="8976">VNLFDTVTLPGAVNDNLKNEKKILLKAGTYGNDRTVVSVKTDNQEGVKADDTPAQKETGPVVDDSKVTYDTIQSKVLKAVIDQ</sequence>
<dbReference type="EMBL" id="WNHS01000816">
    <property type="protein sequence ID" value="MTW25879.1"/>
    <property type="molecule type" value="Genomic_DNA"/>
</dbReference>
<dbReference type="InterPro" id="IPR040575">
    <property type="entry name" value="GH101_N"/>
</dbReference>
<evidence type="ECO:0000259" key="2">
    <source>
        <dbReference type="Pfam" id="PF17995"/>
    </source>
</evidence>
<feature type="non-terminal residue" evidence="3">
    <location>
        <position position="83"/>
    </location>
</feature>
<dbReference type="RefSeq" id="WP_155459804.1">
    <property type="nucleotide sequence ID" value="NZ_WNHS01000816.1"/>
</dbReference>